<organism evidence="2 3">
    <name type="scientific">Gemmatimonas groenlandica</name>
    <dbReference type="NCBI Taxonomy" id="2732249"/>
    <lineage>
        <taxon>Bacteria</taxon>
        <taxon>Pseudomonadati</taxon>
        <taxon>Gemmatimonadota</taxon>
        <taxon>Gemmatimonadia</taxon>
        <taxon>Gemmatimonadales</taxon>
        <taxon>Gemmatimonadaceae</taxon>
        <taxon>Gemmatimonas</taxon>
    </lineage>
</organism>
<dbReference type="InterPro" id="IPR007060">
    <property type="entry name" value="FtsL/DivIC"/>
</dbReference>
<dbReference type="RefSeq" id="WP_171224857.1">
    <property type="nucleotide sequence ID" value="NZ_CP053085.1"/>
</dbReference>
<proteinExistence type="predicted"/>
<evidence type="ECO:0000313" key="2">
    <source>
        <dbReference type="EMBL" id="QJR35427.1"/>
    </source>
</evidence>
<accession>A0A6M4IPI9</accession>
<sequence>MTPLMKRVAWGVGALAVLVYAIEGGEYGTSDVLTQRDRKAALAQNVQELEQDVDSMRAELKAVTSDPVRLERMAREEWGMVRGEKELLYRMRTDTSRAP</sequence>
<feature type="coiled-coil region" evidence="1">
    <location>
        <begin position="32"/>
        <end position="66"/>
    </location>
</feature>
<name>A0A6M4IPI9_9BACT</name>
<protein>
    <submittedName>
        <fullName evidence="2">Septum formation initiator family protein</fullName>
    </submittedName>
</protein>
<keyword evidence="3" id="KW-1185">Reference proteome</keyword>
<dbReference type="Proteomes" id="UP000500938">
    <property type="component" value="Chromosome"/>
</dbReference>
<dbReference type="EMBL" id="CP053085">
    <property type="protein sequence ID" value="QJR35427.1"/>
    <property type="molecule type" value="Genomic_DNA"/>
</dbReference>
<keyword evidence="1" id="KW-0175">Coiled coil</keyword>
<evidence type="ECO:0000313" key="3">
    <source>
        <dbReference type="Proteomes" id="UP000500938"/>
    </source>
</evidence>
<dbReference type="KEGG" id="ggr:HKW67_07870"/>
<gene>
    <name evidence="2" type="ORF">HKW67_07870</name>
</gene>
<evidence type="ECO:0000256" key="1">
    <source>
        <dbReference type="SAM" id="Coils"/>
    </source>
</evidence>
<dbReference type="Pfam" id="PF04977">
    <property type="entry name" value="DivIC"/>
    <property type="match status" value="1"/>
</dbReference>
<reference evidence="2 3" key="1">
    <citation type="submission" date="2020-05" db="EMBL/GenBank/DDBJ databases">
        <title>Complete genome sequence of Gemmatimonas greenlandica TET16.</title>
        <authorList>
            <person name="Zeng Y."/>
        </authorList>
    </citation>
    <scope>NUCLEOTIDE SEQUENCE [LARGE SCALE GENOMIC DNA]</scope>
    <source>
        <strain evidence="2 3">TET16</strain>
    </source>
</reference>
<dbReference type="AlphaFoldDB" id="A0A6M4IPI9"/>